<name>A0A8S1MVN7_9CILI</name>
<evidence type="ECO:0000256" key="2">
    <source>
        <dbReference type="SAM" id="MobiDB-lite"/>
    </source>
</evidence>
<reference evidence="3" key="1">
    <citation type="submission" date="2021-01" db="EMBL/GenBank/DDBJ databases">
        <authorList>
            <consortium name="Genoscope - CEA"/>
            <person name="William W."/>
        </authorList>
    </citation>
    <scope>NUCLEOTIDE SEQUENCE</scope>
</reference>
<proteinExistence type="predicted"/>
<feature type="region of interest" description="Disordered" evidence="2">
    <location>
        <begin position="857"/>
        <end position="901"/>
    </location>
</feature>
<dbReference type="Proteomes" id="UP000692954">
    <property type="component" value="Unassembled WGS sequence"/>
</dbReference>
<dbReference type="Pfam" id="PF00023">
    <property type="entry name" value="Ank"/>
    <property type="match status" value="1"/>
</dbReference>
<evidence type="ECO:0000256" key="1">
    <source>
        <dbReference type="PROSITE-ProRule" id="PRU00023"/>
    </source>
</evidence>
<dbReference type="AlphaFoldDB" id="A0A8S1MVN7"/>
<keyword evidence="1" id="KW-0040">ANK repeat</keyword>
<dbReference type="OrthoDB" id="71307at2759"/>
<evidence type="ECO:0000313" key="3">
    <source>
        <dbReference type="EMBL" id="CAD8085177.1"/>
    </source>
</evidence>
<keyword evidence="4" id="KW-1185">Reference proteome</keyword>
<dbReference type="PROSITE" id="PS50297">
    <property type="entry name" value="ANK_REP_REGION"/>
    <property type="match status" value="1"/>
</dbReference>
<dbReference type="EMBL" id="CAJJDN010000048">
    <property type="protein sequence ID" value="CAD8085177.1"/>
    <property type="molecule type" value="Genomic_DNA"/>
</dbReference>
<organism evidence="3 4">
    <name type="scientific">Paramecium sonneborni</name>
    <dbReference type="NCBI Taxonomy" id="65129"/>
    <lineage>
        <taxon>Eukaryota</taxon>
        <taxon>Sar</taxon>
        <taxon>Alveolata</taxon>
        <taxon>Ciliophora</taxon>
        <taxon>Intramacronucleata</taxon>
        <taxon>Oligohymenophorea</taxon>
        <taxon>Peniculida</taxon>
        <taxon>Parameciidae</taxon>
        <taxon>Paramecium</taxon>
    </lineage>
</organism>
<feature type="compositionally biased region" description="Low complexity" evidence="2">
    <location>
        <begin position="859"/>
        <end position="871"/>
    </location>
</feature>
<evidence type="ECO:0008006" key="5">
    <source>
        <dbReference type="Google" id="ProtNLM"/>
    </source>
</evidence>
<sequence length="1179" mass="138729">MNYANPFSLSFHGSYPNPKENPSILTSFLSQNQSIRSAQSIPTKLSFISQQQFKKKDLISPRSKIVTLHEDRKFEKRNIERVKYVSEHSTTPYLFISKKHPQIHIPMFPKLSPEPKIQVHRMPYINIMTEPTATIEEHSDEGRSNYEKSLDDDKQLIFNQSNNLLQASLISNNQEESLSPNKLSLKSRFKLAVQKSFRQPPRKSIFTLLISHEFNTHTENERKSIHKKFEPGNSILASKITFIKKYQSKQSCISYRDIKNQSNFHNVEQFNISSQAFQRKISLIHNTNSRNLIQNESFSLLPKSSRKSAIISKFQSNFLIGITDKKNEKLQFQEGDEKQSQNDQIHFQRVQINITVTFDNVDKTVYQFNKPKHIYEQNNIINEDQSQLKNLSSKLTQKIVPNTLQPQTNQIQLVSTKKLDFNSSFIDQKTKRQSRLSIQYGGAQEEVLKFDSKNQFNKSGLFFRVYYQNKLYKLTQKSNYTKENLQEIEQSFRPNFCSVNSNTIMNNVYTIMSTTEYGIRQRKVTNESITDKIQFLGIKLSKYQIEFERQIFNYNDETSLDDSDFSEDSESDVSLDKFLESPLNLNKPLDKKKKTSKGLKTLLETSQQQQNQNQFMNDQPTDQKQLSTGTLVLIKKIRKAFKISLFIQPIISLLESSTKNQLLTYSILFCNEFEMEQIKDKYQIAFQELNKFQGNPKLNSMIFSAIEMRYSQILIGRYINQTRIIDVEHQDPVIQTTILEKQDSQQTYQMPQQLTQIKNQNKYNHKEDSFNKKVQTVTKSKQQSQRYLTKQDSLQVNLPQQWNKRAMQSGELSNTIQQSNQQNSNLFTQTSTVLITKPTQTSQQSVFRVVSSKHIDLNSSQQDMSSSFHSSQNEETPQSGQIQKTQQTQIQQQQILQQQPQDQINSVRKLYSQNEDSYQNENEQYNFHPIKNNMNFLSMYKNSLRMRTHIKESSRRQKLDQIQQIKFSIYDHNYTEFIDNIQMIPEMKLDTTFQNGNTFLIIAAQCGCIEIVHELIKRGSDLNIQNVKYYQRRMMAIQQYIQHWHMDIIRLQICQWKPEEVLIFSTKKDKMPGVCYDTQYYLFIQIIQYNNGSRFQETQINQQLLKKQSKRQKIISIKFKFSKICSLRTIKNKENSKYIFTYYCEQKKLTIKIKRQYLGLNALNQLSFQIIINEKKPMD</sequence>
<feature type="repeat" description="ANK" evidence="1">
    <location>
        <begin position="995"/>
        <end position="1027"/>
    </location>
</feature>
<dbReference type="PROSITE" id="PS50088">
    <property type="entry name" value="ANK_REPEAT"/>
    <property type="match status" value="1"/>
</dbReference>
<dbReference type="SMART" id="SM00248">
    <property type="entry name" value="ANK"/>
    <property type="match status" value="1"/>
</dbReference>
<protein>
    <recommendedName>
        <fullName evidence="5">Ankyrin repeat protein</fullName>
    </recommendedName>
</protein>
<dbReference type="InterPro" id="IPR002110">
    <property type="entry name" value="Ankyrin_rpt"/>
</dbReference>
<feature type="compositionally biased region" description="Low complexity" evidence="2">
    <location>
        <begin position="878"/>
        <end position="901"/>
    </location>
</feature>
<gene>
    <name evidence="3" type="ORF">PSON_ATCC_30995.1.T0480025</name>
</gene>
<evidence type="ECO:0000313" key="4">
    <source>
        <dbReference type="Proteomes" id="UP000692954"/>
    </source>
</evidence>
<accession>A0A8S1MVN7</accession>
<comment type="caution">
    <text evidence="3">The sequence shown here is derived from an EMBL/GenBank/DDBJ whole genome shotgun (WGS) entry which is preliminary data.</text>
</comment>